<keyword evidence="5 6" id="KW-0449">Lipoprotein</keyword>
<evidence type="ECO:0000256" key="3">
    <source>
        <dbReference type="ARBA" id="ARBA00023136"/>
    </source>
</evidence>
<evidence type="ECO:0000313" key="8">
    <source>
        <dbReference type="EMBL" id="RTQ36619.1"/>
    </source>
</evidence>
<dbReference type="InterPro" id="IPR004872">
    <property type="entry name" value="Lipoprotein_NlpA"/>
</dbReference>
<dbReference type="PIRSF" id="PIRSF002854">
    <property type="entry name" value="MetQ"/>
    <property type="match status" value="1"/>
</dbReference>
<evidence type="ECO:0000256" key="6">
    <source>
        <dbReference type="PIRNR" id="PIRNR002854"/>
    </source>
</evidence>
<organism evidence="8 9">
    <name type="scientific">Variovorax gossypii</name>
    <dbReference type="NCBI Taxonomy" id="1679495"/>
    <lineage>
        <taxon>Bacteria</taxon>
        <taxon>Pseudomonadati</taxon>
        <taxon>Pseudomonadota</taxon>
        <taxon>Betaproteobacteria</taxon>
        <taxon>Burkholderiales</taxon>
        <taxon>Comamonadaceae</taxon>
        <taxon>Variovorax</taxon>
    </lineage>
</organism>
<evidence type="ECO:0000256" key="1">
    <source>
        <dbReference type="ARBA" id="ARBA00004635"/>
    </source>
</evidence>
<comment type="subcellular location">
    <subcellularLocation>
        <location evidence="1">Membrane</location>
        <topology evidence="1">Lipid-anchor</topology>
    </subcellularLocation>
</comment>
<dbReference type="Pfam" id="PF03180">
    <property type="entry name" value="Lipoprotein_9"/>
    <property type="match status" value="1"/>
</dbReference>
<keyword evidence="2 7" id="KW-0732">Signal</keyword>
<dbReference type="GO" id="GO:0016020">
    <property type="term" value="C:membrane"/>
    <property type="evidence" value="ECO:0007669"/>
    <property type="project" value="UniProtKB-SubCell"/>
</dbReference>
<feature type="signal peptide" evidence="7">
    <location>
        <begin position="1"/>
        <end position="26"/>
    </location>
</feature>
<keyword evidence="9" id="KW-1185">Reference proteome</keyword>
<keyword evidence="4" id="KW-0564">Palmitate</keyword>
<dbReference type="Gene3D" id="3.40.190.10">
    <property type="entry name" value="Periplasmic binding protein-like II"/>
    <property type="match status" value="2"/>
</dbReference>
<dbReference type="PANTHER" id="PTHR30429:SF0">
    <property type="entry name" value="METHIONINE-BINDING LIPOPROTEIN METQ"/>
    <property type="match status" value="1"/>
</dbReference>
<evidence type="ECO:0000256" key="7">
    <source>
        <dbReference type="SAM" id="SignalP"/>
    </source>
</evidence>
<evidence type="ECO:0000313" key="9">
    <source>
        <dbReference type="Proteomes" id="UP000267418"/>
    </source>
</evidence>
<comment type="similarity">
    <text evidence="6">Belongs to the nlpA lipoprotein family.</text>
</comment>
<evidence type="ECO:0000256" key="2">
    <source>
        <dbReference type="ARBA" id="ARBA00022729"/>
    </source>
</evidence>
<dbReference type="Proteomes" id="UP000267418">
    <property type="component" value="Unassembled WGS sequence"/>
</dbReference>
<dbReference type="SUPFAM" id="SSF53850">
    <property type="entry name" value="Periplasmic binding protein-like II"/>
    <property type="match status" value="1"/>
</dbReference>
<dbReference type="CDD" id="cd13597">
    <property type="entry name" value="PBP2_lipoprotein_Tp32"/>
    <property type="match status" value="1"/>
</dbReference>
<evidence type="ECO:0000256" key="4">
    <source>
        <dbReference type="ARBA" id="ARBA00023139"/>
    </source>
</evidence>
<dbReference type="OrthoDB" id="9812878at2"/>
<protein>
    <recommendedName>
        <fullName evidence="6">Lipoprotein</fullName>
    </recommendedName>
</protein>
<name>A0A431TR01_9BURK</name>
<keyword evidence="3" id="KW-0472">Membrane</keyword>
<proteinExistence type="inferred from homology"/>
<accession>A0A431TR01</accession>
<dbReference type="AlphaFoldDB" id="A0A431TR01"/>
<dbReference type="EMBL" id="RXOE01000001">
    <property type="protein sequence ID" value="RTQ36619.1"/>
    <property type="molecule type" value="Genomic_DNA"/>
</dbReference>
<comment type="caution">
    <text evidence="8">The sequence shown here is derived from an EMBL/GenBank/DDBJ whole genome shotgun (WGS) entry which is preliminary data.</text>
</comment>
<dbReference type="PANTHER" id="PTHR30429">
    <property type="entry name" value="D-METHIONINE-BINDING LIPOPROTEIN METQ"/>
    <property type="match status" value="1"/>
</dbReference>
<reference evidence="8 9" key="1">
    <citation type="submission" date="2018-12" db="EMBL/GenBank/DDBJ databases">
        <title>The genome of Variovorax gossypii DSM 100435.</title>
        <authorList>
            <person name="Gao J."/>
            <person name="Sun J."/>
        </authorList>
    </citation>
    <scope>NUCLEOTIDE SEQUENCE [LARGE SCALE GENOMIC DNA]</scope>
    <source>
        <strain evidence="8 9">DSM 100435</strain>
    </source>
</reference>
<gene>
    <name evidence="8" type="ORF">EJP69_02420</name>
</gene>
<sequence>MLLSSRRAFSVMTLAALAGLGAAAHAQEVLRVAASPVPHAEILEFVRPQLKAQGVDLQVRVFNDYVQPNLAVSDKQLDANFFQNRPYLESFNKDRKTDIVEVPNSDVHIEPFGAYSQKIRKASELREGAVVAIPSDPSNSGRALSLLAREGLIKLKDPSNIKSTARDIVSNPKKLVIRELESAQLPRALPDVDLALINTNYALEAKLDPGKDALFIESGQKSPYANFIASRKDNASSPAVTKLVAALHTPEVRKFIQDKYKGAVIPAF</sequence>
<feature type="chain" id="PRO_5019021053" description="Lipoprotein" evidence="7">
    <location>
        <begin position="27"/>
        <end position="268"/>
    </location>
</feature>
<evidence type="ECO:0000256" key="5">
    <source>
        <dbReference type="ARBA" id="ARBA00023288"/>
    </source>
</evidence>